<dbReference type="PANTHER" id="PTHR13043:SF1">
    <property type="entry name" value="EXOCYST COMPLEX COMPONENT 2"/>
    <property type="match status" value="1"/>
</dbReference>
<dbReference type="InterPro" id="IPR029175">
    <property type="entry name" value="EXOC2/Sec5"/>
</dbReference>
<dbReference type="FunFam" id="2.60.40.10:FF:000196">
    <property type="entry name" value="Exocyst complex component 2"/>
    <property type="match status" value="1"/>
</dbReference>
<dbReference type="GO" id="GO:0048731">
    <property type="term" value="P:system development"/>
    <property type="evidence" value="ECO:0007669"/>
    <property type="project" value="UniProtKB-ARBA"/>
</dbReference>
<accession>A0A7R9CU83</accession>
<reference evidence="11" key="1">
    <citation type="submission" date="2020-11" db="EMBL/GenBank/DDBJ databases">
        <authorList>
            <person name="Tran Van P."/>
        </authorList>
    </citation>
    <scope>NUCLEOTIDE SEQUENCE</scope>
</reference>
<sequence>MGPPPVVTGISPKEGPPGTRVTVRGEFLGTGPTDLVGLTICGCDCLLSAEWKSKNKIIARSGPGKGRGDIIASTRSGGKGTSTVQFRGYHETIGPMKESAVWVEEAPLQTLVWGRRSLSPAGYQQDDPLGLSVEGSNKKFPEDELHELFPEGSGDLTSEQFAAGWFLLEHHHGTMFDDLKAGLAFLRRKVEAQKEGQLSFLKVCSTTVVLIIQCWGMQSFKYLQLLALKGQGEEQEEEDSDMIFDQESKATTENAR</sequence>
<dbReference type="InterPro" id="IPR014756">
    <property type="entry name" value="Ig_E-set"/>
</dbReference>
<organism evidence="11">
    <name type="scientific">Timema poppense</name>
    <name type="common">Walking stick</name>
    <dbReference type="NCBI Taxonomy" id="170557"/>
    <lineage>
        <taxon>Eukaryota</taxon>
        <taxon>Metazoa</taxon>
        <taxon>Ecdysozoa</taxon>
        <taxon>Arthropoda</taxon>
        <taxon>Hexapoda</taxon>
        <taxon>Insecta</taxon>
        <taxon>Pterygota</taxon>
        <taxon>Neoptera</taxon>
        <taxon>Polyneoptera</taxon>
        <taxon>Phasmatodea</taxon>
        <taxon>Timematodea</taxon>
        <taxon>Timematoidea</taxon>
        <taxon>Timematidae</taxon>
        <taxon>Timema</taxon>
    </lineage>
</organism>
<dbReference type="Pfam" id="PF15469">
    <property type="entry name" value="Sec5"/>
    <property type="match status" value="1"/>
</dbReference>
<dbReference type="InterPro" id="IPR002909">
    <property type="entry name" value="IPT_dom"/>
</dbReference>
<dbReference type="GO" id="GO:0015031">
    <property type="term" value="P:protein transport"/>
    <property type="evidence" value="ECO:0007669"/>
    <property type="project" value="UniProtKB-KW"/>
</dbReference>
<feature type="domain" description="IPT/TIG" evidence="9">
    <location>
        <begin position="5"/>
        <end position="86"/>
    </location>
</feature>
<dbReference type="AlphaFoldDB" id="A0A7R9CU83"/>
<dbReference type="GO" id="GO:0006887">
    <property type="term" value="P:exocytosis"/>
    <property type="evidence" value="ECO:0007669"/>
    <property type="project" value="UniProtKB-KW"/>
</dbReference>
<dbReference type="PANTHER" id="PTHR13043">
    <property type="entry name" value="EXOCYST COMPLEX COMPONENT SEC5"/>
    <property type="match status" value="1"/>
</dbReference>
<evidence type="ECO:0000256" key="1">
    <source>
        <dbReference type="ARBA" id="ARBA00002660"/>
    </source>
</evidence>
<feature type="compositionally biased region" description="Acidic residues" evidence="8">
    <location>
        <begin position="233"/>
        <end position="244"/>
    </location>
</feature>
<evidence type="ECO:0000256" key="2">
    <source>
        <dbReference type="ARBA" id="ARBA00010578"/>
    </source>
</evidence>
<evidence type="ECO:0000256" key="7">
    <source>
        <dbReference type="RuleBase" id="RU365069"/>
    </source>
</evidence>
<evidence type="ECO:0000313" key="11">
    <source>
        <dbReference type="EMBL" id="CAD7402579.1"/>
    </source>
</evidence>
<comment type="similarity">
    <text evidence="2 7">Belongs to the SEC5 family.</text>
</comment>
<dbReference type="SUPFAM" id="SSF81296">
    <property type="entry name" value="E set domains"/>
    <property type="match status" value="1"/>
</dbReference>
<keyword evidence="5 7" id="KW-0268">Exocytosis</keyword>
<evidence type="ECO:0000256" key="5">
    <source>
        <dbReference type="ARBA" id="ARBA00022483"/>
    </source>
</evidence>
<protein>
    <recommendedName>
        <fullName evidence="3 7">Exocyst complex component 2</fullName>
    </recommendedName>
</protein>
<name>A0A7R9CU83_TIMPO</name>
<keyword evidence="6 7" id="KW-0653">Protein transport</keyword>
<dbReference type="EMBL" id="OD001611">
    <property type="protein sequence ID" value="CAD7402579.1"/>
    <property type="molecule type" value="Genomic_DNA"/>
</dbReference>
<dbReference type="CDD" id="cd00603">
    <property type="entry name" value="IPT_PCSR"/>
    <property type="match status" value="1"/>
</dbReference>
<dbReference type="GO" id="GO:0006893">
    <property type="term" value="P:Golgi to plasma membrane transport"/>
    <property type="evidence" value="ECO:0007669"/>
    <property type="project" value="UniProtKB-UniRule"/>
</dbReference>
<feature type="region of interest" description="Disordered" evidence="8">
    <location>
        <begin position="233"/>
        <end position="256"/>
    </location>
</feature>
<dbReference type="GO" id="GO:0048468">
    <property type="term" value="P:cell development"/>
    <property type="evidence" value="ECO:0007669"/>
    <property type="project" value="UniProtKB-ARBA"/>
</dbReference>
<evidence type="ECO:0000259" key="9">
    <source>
        <dbReference type="Pfam" id="PF01833"/>
    </source>
</evidence>
<dbReference type="InterPro" id="IPR013783">
    <property type="entry name" value="Ig-like_fold"/>
</dbReference>
<comment type="function">
    <text evidence="1 7">Component of the exocyst complex involved in the docking of exocytic vesicles with fusion sites on the plasma membrane.</text>
</comment>
<evidence type="ECO:0000256" key="6">
    <source>
        <dbReference type="ARBA" id="ARBA00022927"/>
    </source>
</evidence>
<feature type="compositionally biased region" description="Basic and acidic residues" evidence="8">
    <location>
        <begin position="246"/>
        <end position="256"/>
    </location>
</feature>
<dbReference type="InterPro" id="IPR039481">
    <property type="entry name" value="EXOC2/Sec5_N_dom"/>
</dbReference>
<comment type="subunit">
    <text evidence="7">Component of the exocyst complex.</text>
</comment>
<dbReference type="Pfam" id="PF01833">
    <property type="entry name" value="TIG"/>
    <property type="match status" value="1"/>
</dbReference>
<dbReference type="GO" id="GO:0000145">
    <property type="term" value="C:exocyst"/>
    <property type="evidence" value="ECO:0007669"/>
    <property type="project" value="UniProtKB-UniRule"/>
</dbReference>
<keyword evidence="4 7" id="KW-0813">Transport</keyword>
<proteinExistence type="inferred from homology"/>
<feature type="domain" description="Exocyst complex component EXOC2/Sec5 N-terminal" evidence="10">
    <location>
        <begin position="127"/>
        <end position="209"/>
    </location>
</feature>
<evidence type="ECO:0000256" key="4">
    <source>
        <dbReference type="ARBA" id="ARBA00022448"/>
    </source>
</evidence>
<evidence type="ECO:0000256" key="8">
    <source>
        <dbReference type="SAM" id="MobiDB-lite"/>
    </source>
</evidence>
<dbReference type="Gene3D" id="2.60.40.10">
    <property type="entry name" value="Immunoglobulins"/>
    <property type="match status" value="1"/>
</dbReference>
<evidence type="ECO:0000256" key="3">
    <source>
        <dbReference type="ARBA" id="ARBA00017526"/>
    </source>
</evidence>
<evidence type="ECO:0000259" key="10">
    <source>
        <dbReference type="Pfam" id="PF15469"/>
    </source>
</evidence>
<gene>
    <name evidence="11" type="ORF">TPSB3V08_LOCUS3637</name>
</gene>